<evidence type="ECO:0008006" key="4">
    <source>
        <dbReference type="Google" id="ProtNLM"/>
    </source>
</evidence>
<dbReference type="AlphaFoldDB" id="A0A9Q9DQG6"/>
<keyword evidence="3" id="KW-1185">Reference proteome</keyword>
<name>A0A9Q9DQG6_CURCL</name>
<evidence type="ECO:0000256" key="1">
    <source>
        <dbReference type="SAM" id="MobiDB-lite"/>
    </source>
</evidence>
<proteinExistence type="predicted"/>
<dbReference type="Proteomes" id="UP001056012">
    <property type="component" value="Chromosome 1"/>
</dbReference>
<reference evidence="2" key="1">
    <citation type="submission" date="2021-12" db="EMBL/GenBank/DDBJ databases">
        <title>Curvularia clavata genome.</title>
        <authorList>
            <person name="Cao Y."/>
        </authorList>
    </citation>
    <scope>NUCLEOTIDE SEQUENCE</scope>
    <source>
        <strain evidence="2">Yc1106</strain>
    </source>
</reference>
<sequence length="295" mass="33843">MTRLEDLPLEILFHILSYTDPIHCLNLTTYPLNELAATNRHLRATVEEYARGRLIRDAGIERSKTAWVTVCRRKWLRDMCYFCKKSSKRKACFYPILACCIACDKKEFAKMTMTEAKDQTRLSKLDLFTPSPLHPRLPSLPTGMSSGNLATMLSTPDVLARAEHIRALLGDGANDEASMRKRQAKHDRIMKHLNIDYFEGAGWVEKDEVKDERFTGAPKKNVPKSMQTREARMLYAQAGLREEWKALGMEAGEEMEVDVMMDVMGRVWKRMGSEDEERAASESYQGTSHYLRRAI</sequence>
<dbReference type="VEuPathDB" id="FungiDB:yc1106_01590"/>
<accession>A0A9Q9DQG6</accession>
<gene>
    <name evidence="2" type="ORF">yc1106_01590</name>
</gene>
<dbReference type="EMBL" id="CP089274">
    <property type="protein sequence ID" value="USP74316.1"/>
    <property type="molecule type" value="Genomic_DNA"/>
</dbReference>
<organism evidence="2 3">
    <name type="scientific">Curvularia clavata</name>
    <dbReference type="NCBI Taxonomy" id="95742"/>
    <lineage>
        <taxon>Eukaryota</taxon>
        <taxon>Fungi</taxon>
        <taxon>Dikarya</taxon>
        <taxon>Ascomycota</taxon>
        <taxon>Pezizomycotina</taxon>
        <taxon>Dothideomycetes</taxon>
        <taxon>Pleosporomycetidae</taxon>
        <taxon>Pleosporales</taxon>
        <taxon>Pleosporineae</taxon>
        <taxon>Pleosporaceae</taxon>
        <taxon>Curvularia</taxon>
    </lineage>
</organism>
<protein>
    <recommendedName>
        <fullName evidence="4">F-box domain-containing protein</fullName>
    </recommendedName>
</protein>
<dbReference type="OrthoDB" id="5313288at2759"/>
<feature type="region of interest" description="Disordered" evidence="1">
    <location>
        <begin position="274"/>
        <end position="295"/>
    </location>
</feature>
<evidence type="ECO:0000313" key="2">
    <source>
        <dbReference type="EMBL" id="USP74316.1"/>
    </source>
</evidence>
<evidence type="ECO:0000313" key="3">
    <source>
        <dbReference type="Proteomes" id="UP001056012"/>
    </source>
</evidence>